<name>A0ABM4YKQ6_VULVU</name>
<organism evidence="3 4">
    <name type="scientific">Vulpes vulpes</name>
    <name type="common">Red fox</name>
    <dbReference type="NCBI Taxonomy" id="9627"/>
    <lineage>
        <taxon>Eukaryota</taxon>
        <taxon>Metazoa</taxon>
        <taxon>Chordata</taxon>
        <taxon>Craniata</taxon>
        <taxon>Vertebrata</taxon>
        <taxon>Euteleostomi</taxon>
        <taxon>Mammalia</taxon>
        <taxon>Eutheria</taxon>
        <taxon>Laurasiatheria</taxon>
        <taxon>Carnivora</taxon>
        <taxon>Caniformia</taxon>
        <taxon>Canidae</taxon>
        <taxon>Vulpes</taxon>
    </lineage>
</organism>
<feature type="region of interest" description="Disordered" evidence="2">
    <location>
        <begin position="116"/>
        <end position="138"/>
    </location>
</feature>
<evidence type="ECO:0000313" key="4">
    <source>
        <dbReference type="RefSeq" id="XP_072590871.1"/>
    </source>
</evidence>
<comment type="similarity">
    <text evidence="1">Belongs to the PPDPF family.</text>
</comment>
<accession>A0ABM4YKQ6</accession>
<gene>
    <name evidence="4" type="primary">PPDPFL</name>
</gene>
<keyword evidence="3" id="KW-1185">Reference proteome</keyword>
<feature type="compositionally biased region" description="Basic residues" evidence="2">
    <location>
        <begin position="129"/>
        <end position="138"/>
    </location>
</feature>
<dbReference type="GeneID" id="140595202"/>
<dbReference type="PANTHER" id="PTHR14572">
    <property type="entry name" value="PANCREATIC PROGENITOR CELL DIFFERENTIATION AND PROLIFERATION FACTOR"/>
    <property type="match status" value="1"/>
</dbReference>
<protein>
    <submittedName>
        <fullName evidence="4">Pancreatic progenitor cell differentiation and proliferation factor-like protein</fullName>
    </submittedName>
</protein>
<dbReference type="InterPro" id="IPR026754">
    <property type="entry name" value="PPDPF"/>
</dbReference>
<evidence type="ECO:0000313" key="3">
    <source>
        <dbReference type="Proteomes" id="UP001652641"/>
    </source>
</evidence>
<proteinExistence type="inferred from homology"/>
<sequence>MEDYVALPKKKEVWEKEKDSPCDQQHLFRVSVSRLLFIVGRLFTGKSMASAPSIGCLLAKNQYYRKTSISSVSSLTDSVNVIPDDKSQQGLLNVAESSWWFKSFFHSEPVPSDVRRKDLSAGNNNIYSNKRKHGSLEK</sequence>
<dbReference type="Proteomes" id="UP001652641">
    <property type="component" value="Chromosome 13"/>
</dbReference>
<dbReference type="RefSeq" id="XP_072590871.1">
    <property type="nucleotide sequence ID" value="XM_072734770.1"/>
</dbReference>
<reference evidence="4" key="1">
    <citation type="submission" date="2025-08" db="UniProtKB">
        <authorList>
            <consortium name="RefSeq"/>
        </authorList>
    </citation>
    <scope>IDENTIFICATION</scope>
    <source>
        <tissue evidence="4">Cell line</tissue>
    </source>
</reference>
<evidence type="ECO:0000256" key="2">
    <source>
        <dbReference type="SAM" id="MobiDB-lite"/>
    </source>
</evidence>
<evidence type="ECO:0000256" key="1">
    <source>
        <dbReference type="ARBA" id="ARBA00006609"/>
    </source>
</evidence>